<keyword evidence="2" id="KW-1185">Reference proteome</keyword>
<dbReference type="Proteomes" id="UP000294933">
    <property type="component" value="Unassembled WGS sequence"/>
</dbReference>
<dbReference type="EMBL" id="ML170162">
    <property type="protein sequence ID" value="TDL25915.1"/>
    <property type="molecule type" value="Genomic_DNA"/>
</dbReference>
<gene>
    <name evidence="1" type="ORF">BD410DRAFT_800561</name>
</gene>
<dbReference type="AlphaFoldDB" id="A0A4Y7QET5"/>
<evidence type="ECO:0000313" key="1">
    <source>
        <dbReference type="EMBL" id="TDL25915.1"/>
    </source>
</evidence>
<reference evidence="1 2" key="1">
    <citation type="submission" date="2018-06" db="EMBL/GenBank/DDBJ databases">
        <title>A transcriptomic atlas of mushroom development highlights an independent origin of complex multicellularity.</title>
        <authorList>
            <consortium name="DOE Joint Genome Institute"/>
            <person name="Krizsan K."/>
            <person name="Almasi E."/>
            <person name="Merenyi Z."/>
            <person name="Sahu N."/>
            <person name="Viragh M."/>
            <person name="Koszo T."/>
            <person name="Mondo S."/>
            <person name="Kiss B."/>
            <person name="Balint B."/>
            <person name="Kues U."/>
            <person name="Barry K."/>
            <person name="Hegedus J.C."/>
            <person name="Henrissat B."/>
            <person name="Johnson J."/>
            <person name="Lipzen A."/>
            <person name="Ohm R."/>
            <person name="Nagy I."/>
            <person name="Pangilinan J."/>
            <person name="Yan J."/>
            <person name="Xiong Y."/>
            <person name="Grigoriev I.V."/>
            <person name="Hibbett D.S."/>
            <person name="Nagy L.G."/>
        </authorList>
    </citation>
    <scope>NUCLEOTIDE SEQUENCE [LARGE SCALE GENOMIC DNA]</scope>
    <source>
        <strain evidence="1 2">SZMC22713</strain>
    </source>
</reference>
<name>A0A4Y7QET5_9AGAM</name>
<accession>A0A4Y7QET5</accession>
<sequence>MRRRSSSFELGRTLPMLLRGVFGGNSTNQCGCFRSSSSRSSVRGKGVEIRTQRRIGNGPISRSDYARHYFALALYALQVNNRTLKFLKKRIKGVTAAMNRCGKSASSNMVICEQEQEQLRVGLRGGEQSTVGGGGNRGCAVTTVETTALQTISTSIVLRRTVTIIIVIPRSQAPARGIQAFARVPPRSGKWAEMARLRTPHEAWNTFIQLA</sequence>
<organism evidence="1 2">
    <name type="scientific">Rickenella mellea</name>
    <dbReference type="NCBI Taxonomy" id="50990"/>
    <lineage>
        <taxon>Eukaryota</taxon>
        <taxon>Fungi</taxon>
        <taxon>Dikarya</taxon>
        <taxon>Basidiomycota</taxon>
        <taxon>Agaricomycotina</taxon>
        <taxon>Agaricomycetes</taxon>
        <taxon>Hymenochaetales</taxon>
        <taxon>Rickenellaceae</taxon>
        <taxon>Rickenella</taxon>
    </lineage>
</organism>
<evidence type="ECO:0000313" key="2">
    <source>
        <dbReference type="Proteomes" id="UP000294933"/>
    </source>
</evidence>
<protein>
    <submittedName>
        <fullName evidence="1">Uncharacterized protein</fullName>
    </submittedName>
</protein>
<proteinExistence type="predicted"/>
<dbReference type="VEuPathDB" id="FungiDB:BD410DRAFT_800561"/>